<evidence type="ECO:0000313" key="7">
    <source>
        <dbReference type="EMBL" id="RXR21295.1"/>
    </source>
</evidence>
<feature type="transmembrane region" description="Helical" evidence="6">
    <location>
        <begin position="108"/>
        <end position="128"/>
    </location>
</feature>
<reference evidence="8" key="1">
    <citation type="submission" date="2019-01" db="EMBL/GenBank/DDBJ databases">
        <title>Cytophagaceae bacterium strain CAR-16.</title>
        <authorList>
            <person name="Chen W.-M."/>
        </authorList>
    </citation>
    <scope>NUCLEOTIDE SEQUENCE [LARGE SCALE GENOMIC DNA]</scope>
    <source>
        <strain evidence="8">LLJ-11</strain>
    </source>
</reference>
<dbReference type="GO" id="GO:0016020">
    <property type="term" value="C:membrane"/>
    <property type="evidence" value="ECO:0007669"/>
    <property type="project" value="UniProtKB-SubCell"/>
</dbReference>
<proteinExistence type="inferred from homology"/>
<evidence type="ECO:0000256" key="5">
    <source>
        <dbReference type="ARBA" id="ARBA00023136"/>
    </source>
</evidence>
<sequence length="161" mass="18158">MAKIKLSKGIISVTACLLVGFLSGFATQSSVKTWFPTLVKPFFNPPAWVFAPVWTVLYVLMGVSFAIIWSNEKSSSGENKRKAMFLFGMQLLLNALWSILFFGLCNPFLAFIEILLLWLLIFETIKAFGKIDSLASKLLYPYLAWVSFATVLNGSIWYLNH</sequence>
<dbReference type="GO" id="GO:0033013">
    <property type="term" value="P:tetrapyrrole metabolic process"/>
    <property type="evidence" value="ECO:0007669"/>
    <property type="project" value="UniProtKB-ARBA"/>
</dbReference>
<keyword evidence="4 6" id="KW-1133">Transmembrane helix</keyword>
<dbReference type="PIRSF" id="PIRSF005859">
    <property type="entry name" value="PBR"/>
    <property type="match status" value="1"/>
</dbReference>
<gene>
    <name evidence="7" type="ORF">EQG63_04975</name>
</gene>
<protein>
    <submittedName>
        <fullName evidence="7">Tryptophan-rich sensory protein</fullName>
    </submittedName>
</protein>
<comment type="similarity">
    <text evidence="2">Belongs to the TspO/BZRP family.</text>
</comment>
<dbReference type="PANTHER" id="PTHR10057:SF0">
    <property type="entry name" value="TRANSLOCATOR PROTEIN"/>
    <property type="match status" value="1"/>
</dbReference>
<evidence type="ECO:0000256" key="4">
    <source>
        <dbReference type="ARBA" id="ARBA00022989"/>
    </source>
</evidence>
<dbReference type="Proteomes" id="UP000290283">
    <property type="component" value="Unassembled WGS sequence"/>
</dbReference>
<name>A0A4Q1K746_9FLAO</name>
<dbReference type="Gene3D" id="1.20.1260.100">
    <property type="entry name" value="TspO/MBR protein"/>
    <property type="match status" value="1"/>
</dbReference>
<dbReference type="InterPro" id="IPR004307">
    <property type="entry name" value="TspO_MBR"/>
</dbReference>
<feature type="transmembrane region" description="Helical" evidence="6">
    <location>
        <begin position="50"/>
        <end position="71"/>
    </location>
</feature>
<evidence type="ECO:0000256" key="3">
    <source>
        <dbReference type="ARBA" id="ARBA00022692"/>
    </source>
</evidence>
<dbReference type="OrthoDB" id="9795496at2"/>
<evidence type="ECO:0000256" key="2">
    <source>
        <dbReference type="ARBA" id="ARBA00007524"/>
    </source>
</evidence>
<evidence type="ECO:0000313" key="8">
    <source>
        <dbReference type="Proteomes" id="UP000290283"/>
    </source>
</evidence>
<comment type="subcellular location">
    <subcellularLocation>
        <location evidence="1">Membrane</location>
        <topology evidence="1">Multi-pass membrane protein</topology>
    </subcellularLocation>
</comment>
<accession>A0A4Q1K746</accession>
<evidence type="ECO:0000256" key="6">
    <source>
        <dbReference type="SAM" id="Phobius"/>
    </source>
</evidence>
<dbReference type="FunFam" id="1.20.1260.100:FF:000001">
    <property type="entry name" value="translocator protein 2"/>
    <property type="match status" value="1"/>
</dbReference>
<dbReference type="CDD" id="cd15904">
    <property type="entry name" value="TSPO_MBR"/>
    <property type="match status" value="1"/>
</dbReference>
<keyword evidence="8" id="KW-1185">Reference proteome</keyword>
<evidence type="ECO:0000256" key="1">
    <source>
        <dbReference type="ARBA" id="ARBA00004141"/>
    </source>
</evidence>
<dbReference type="PANTHER" id="PTHR10057">
    <property type="entry name" value="PERIPHERAL-TYPE BENZODIAZEPINE RECEPTOR"/>
    <property type="match status" value="1"/>
</dbReference>
<dbReference type="InterPro" id="IPR038330">
    <property type="entry name" value="TspO/MBR-related_sf"/>
</dbReference>
<organism evidence="7 8">
    <name type="scientific">Flavobacterium amnicola</name>
    <dbReference type="NCBI Taxonomy" id="2506422"/>
    <lineage>
        <taxon>Bacteria</taxon>
        <taxon>Pseudomonadati</taxon>
        <taxon>Bacteroidota</taxon>
        <taxon>Flavobacteriia</taxon>
        <taxon>Flavobacteriales</taxon>
        <taxon>Flavobacteriaceae</taxon>
        <taxon>Flavobacterium</taxon>
    </lineage>
</organism>
<keyword evidence="5 6" id="KW-0472">Membrane</keyword>
<dbReference type="Pfam" id="PF03073">
    <property type="entry name" value="TspO_MBR"/>
    <property type="match status" value="1"/>
</dbReference>
<keyword evidence="3 6" id="KW-0812">Transmembrane</keyword>
<dbReference type="EMBL" id="SBKO01000001">
    <property type="protein sequence ID" value="RXR21295.1"/>
    <property type="molecule type" value="Genomic_DNA"/>
</dbReference>
<dbReference type="RefSeq" id="WP_129435033.1">
    <property type="nucleotide sequence ID" value="NZ_SBKO01000001.1"/>
</dbReference>
<comment type="caution">
    <text evidence="7">The sequence shown here is derived from an EMBL/GenBank/DDBJ whole genome shotgun (WGS) entry which is preliminary data.</text>
</comment>
<dbReference type="AlphaFoldDB" id="A0A4Q1K746"/>
<feature type="transmembrane region" description="Helical" evidence="6">
    <location>
        <begin position="140"/>
        <end position="159"/>
    </location>
</feature>